<evidence type="ECO:0000256" key="3">
    <source>
        <dbReference type="ARBA" id="ARBA00022679"/>
    </source>
</evidence>
<comment type="caution">
    <text evidence="10">The sequence shown here is derived from an EMBL/GenBank/DDBJ whole genome shotgun (WGS) entry which is preliminary data.</text>
</comment>
<feature type="domain" description="Thymidylate kinase-like" evidence="9">
    <location>
        <begin position="7"/>
        <end position="202"/>
    </location>
</feature>
<keyword evidence="6 10" id="KW-0418">Kinase</keyword>
<dbReference type="PANTHER" id="PTHR10344:SF4">
    <property type="entry name" value="UMP-CMP KINASE 2, MITOCHONDRIAL"/>
    <property type="match status" value="1"/>
</dbReference>
<proteinExistence type="inferred from homology"/>
<evidence type="ECO:0000256" key="1">
    <source>
        <dbReference type="ARBA" id="ARBA00009776"/>
    </source>
</evidence>
<dbReference type="InterPro" id="IPR039430">
    <property type="entry name" value="Thymidylate_kin-like_dom"/>
</dbReference>
<dbReference type="GO" id="GO:0005829">
    <property type="term" value="C:cytosol"/>
    <property type="evidence" value="ECO:0007669"/>
    <property type="project" value="TreeGrafter"/>
</dbReference>
<dbReference type="GO" id="GO:0005524">
    <property type="term" value="F:ATP binding"/>
    <property type="evidence" value="ECO:0007669"/>
    <property type="project" value="UniProtKB-KW"/>
</dbReference>
<keyword evidence="3 10" id="KW-0808">Transferase</keyword>
<comment type="catalytic activity">
    <reaction evidence="8">
        <text>dTMP + ATP = dTDP + ADP</text>
        <dbReference type="Rhea" id="RHEA:13517"/>
        <dbReference type="ChEBI" id="CHEBI:30616"/>
        <dbReference type="ChEBI" id="CHEBI:58369"/>
        <dbReference type="ChEBI" id="CHEBI:63528"/>
        <dbReference type="ChEBI" id="CHEBI:456216"/>
        <dbReference type="EC" id="2.7.4.9"/>
    </reaction>
</comment>
<dbReference type="GO" id="GO:0006227">
    <property type="term" value="P:dUDP biosynthetic process"/>
    <property type="evidence" value="ECO:0007669"/>
    <property type="project" value="TreeGrafter"/>
</dbReference>
<keyword evidence="4" id="KW-0545">Nucleotide biosynthesis</keyword>
<organism evidence="10">
    <name type="scientific">hydrocarbon metagenome</name>
    <dbReference type="NCBI Taxonomy" id="938273"/>
    <lineage>
        <taxon>unclassified sequences</taxon>
        <taxon>metagenomes</taxon>
        <taxon>ecological metagenomes</taxon>
    </lineage>
</organism>
<dbReference type="Pfam" id="PF02223">
    <property type="entry name" value="Thymidylate_kin"/>
    <property type="match status" value="1"/>
</dbReference>
<dbReference type="GO" id="GO:0006233">
    <property type="term" value="P:dTDP biosynthetic process"/>
    <property type="evidence" value="ECO:0007669"/>
    <property type="project" value="InterPro"/>
</dbReference>
<evidence type="ECO:0000259" key="9">
    <source>
        <dbReference type="Pfam" id="PF02223"/>
    </source>
</evidence>
<evidence type="ECO:0000256" key="5">
    <source>
        <dbReference type="ARBA" id="ARBA00022741"/>
    </source>
</evidence>
<evidence type="ECO:0000256" key="7">
    <source>
        <dbReference type="ARBA" id="ARBA00022840"/>
    </source>
</evidence>
<evidence type="ECO:0000313" key="10">
    <source>
        <dbReference type="EMBL" id="KUG22207.1"/>
    </source>
</evidence>
<dbReference type="EC" id="2.7.4.9" evidence="2"/>
<gene>
    <name evidence="10" type="ORF">ASZ90_008010</name>
</gene>
<dbReference type="NCBIfam" id="TIGR00041">
    <property type="entry name" value="DTMP_kinase"/>
    <property type="match status" value="1"/>
</dbReference>
<accession>A0A0W8FMV1</accession>
<comment type="similarity">
    <text evidence="1">Belongs to the thymidylate kinase family.</text>
</comment>
<dbReference type="GO" id="GO:0004798">
    <property type="term" value="F:dTMP kinase activity"/>
    <property type="evidence" value="ECO:0007669"/>
    <property type="project" value="UniProtKB-EC"/>
</dbReference>
<dbReference type="InterPro" id="IPR018094">
    <property type="entry name" value="Thymidylate_kinase"/>
</dbReference>
<reference evidence="10" key="1">
    <citation type="journal article" date="2015" name="Proc. Natl. Acad. Sci. U.S.A.">
        <title>Networks of energetic and metabolic interactions define dynamics in microbial communities.</title>
        <authorList>
            <person name="Embree M."/>
            <person name="Liu J.K."/>
            <person name="Al-Bassam M.M."/>
            <person name="Zengler K."/>
        </authorList>
    </citation>
    <scope>NUCLEOTIDE SEQUENCE</scope>
</reference>
<evidence type="ECO:0000256" key="8">
    <source>
        <dbReference type="ARBA" id="ARBA00048743"/>
    </source>
</evidence>
<dbReference type="CDD" id="cd01672">
    <property type="entry name" value="TMPK"/>
    <property type="match status" value="1"/>
</dbReference>
<dbReference type="SUPFAM" id="SSF52540">
    <property type="entry name" value="P-loop containing nucleoside triphosphate hydrolases"/>
    <property type="match status" value="1"/>
</dbReference>
<dbReference type="FunFam" id="3.40.50.300:FF:000225">
    <property type="entry name" value="Thymidylate kinase"/>
    <property type="match status" value="1"/>
</dbReference>
<keyword evidence="5" id="KW-0547">Nucleotide-binding</keyword>
<dbReference type="EMBL" id="LNQE01000978">
    <property type="protein sequence ID" value="KUG22207.1"/>
    <property type="molecule type" value="Genomic_DNA"/>
</dbReference>
<sequence>MQKFITFEGIEGSGKSTQIKLVAEYLNRKKVPLIVTQEPSGTGIGRKIGSILFNREHNNMCSETEMFLFCAARAQHVREIIMPALKQNKVVLCDRFSDATYAYQGAGRGLDNKFIKLINDYSSMLLKPDLTLLFDLPVEIGLHRANKRNDNLKESSAIDRFEKENMDFHKRIRESYLSLLKNDPGRFRLIDANRDMDTIQEDVRKHISDFISLKD</sequence>
<dbReference type="InterPro" id="IPR027417">
    <property type="entry name" value="P-loop_NTPase"/>
</dbReference>
<dbReference type="PANTHER" id="PTHR10344">
    <property type="entry name" value="THYMIDYLATE KINASE"/>
    <property type="match status" value="1"/>
</dbReference>
<dbReference type="AlphaFoldDB" id="A0A0W8FMV1"/>
<dbReference type="HAMAP" id="MF_00165">
    <property type="entry name" value="Thymidylate_kinase"/>
    <property type="match status" value="1"/>
</dbReference>
<evidence type="ECO:0000256" key="2">
    <source>
        <dbReference type="ARBA" id="ARBA00012980"/>
    </source>
</evidence>
<evidence type="ECO:0000256" key="6">
    <source>
        <dbReference type="ARBA" id="ARBA00022777"/>
    </source>
</evidence>
<evidence type="ECO:0000256" key="4">
    <source>
        <dbReference type="ARBA" id="ARBA00022727"/>
    </source>
</evidence>
<dbReference type="Gene3D" id="3.40.50.300">
    <property type="entry name" value="P-loop containing nucleotide triphosphate hydrolases"/>
    <property type="match status" value="1"/>
</dbReference>
<keyword evidence="7" id="KW-0067">ATP-binding</keyword>
<dbReference type="GO" id="GO:0006235">
    <property type="term" value="P:dTTP biosynthetic process"/>
    <property type="evidence" value="ECO:0007669"/>
    <property type="project" value="TreeGrafter"/>
</dbReference>
<name>A0A0W8FMV1_9ZZZZ</name>
<protein>
    <recommendedName>
        <fullName evidence="2">dTMP kinase</fullName>
        <ecNumber evidence="2">2.7.4.9</ecNumber>
    </recommendedName>
</protein>